<dbReference type="SUPFAM" id="SSF46689">
    <property type="entry name" value="Homeodomain-like"/>
    <property type="match status" value="1"/>
</dbReference>
<dbReference type="Proteomes" id="UP000264719">
    <property type="component" value="Unassembled WGS sequence"/>
</dbReference>
<organism evidence="6 7">
    <name type="scientific">Roseovarius nubinhibens</name>
    <dbReference type="NCBI Taxonomy" id="314263"/>
    <lineage>
        <taxon>Bacteria</taxon>
        <taxon>Pseudomonadati</taxon>
        <taxon>Pseudomonadota</taxon>
        <taxon>Alphaproteobacteria</taxon>
        <taxon>Rhodobacterales</taxon>
        <taxon>Roseobacteraceae</taxon>
        <taxon>Roseovarius</taxon>
    </lineage>
</organism>
<dbReference type="AlphaFoldDB" id="A0A348WCN2"/>
<dbReference type="InterPro" id="IPR009057">
    <property type="entry name" value="Homeodomain-like_sf"/>
</dbReference>
<evidence type="ECO:0000256" key="4">
    <source>
        <dbReference type="PROSITE-ProRule" id="PRU00335"/>
    </source>
</evidence>
<gene>
    <name evidence="6" type="ORF">DCS45_10540</name>
</gene>
<dbReference type="PANTHER" id="PTHR30055:SF234">
    <property type="entry name" value="HTH-TYPE TRANSCRIPTIONAL REGULATOR BETI"/>
    <property type="match status" value="1"/>
</dbReference>
<evidence type="ECO:0000313" key="7">
    <source>
        <dbReference type="Proteomes" id="UP000264719"/>
    </source>
</evidence>
<dbReference type="Pfam" id="PF00440">
    <property type="entry name" value="TetR_N"/>
    <property type="match status" value="1"/>
</dbReference>
<dbReference type="InterPro" id="IPR001647">
    <property type="entry name" value="HTH_TetR"/>
</dbReference>
<sequence>MTQPVQTRTLKTRARLLEAAREVISETSHGALRVEEVVRRAGVAKGTFFAHFKDKDALMDRLIGERMDLLLSDLEACPPPQSTADLVRDLGPFVAFMRSERYVFDVILRYSGAAAREEIGPIAATFERFILLLAPKLAAAPFRKDADPAMLAEGVQAFIFNALGLSFCALHSDDPLDGRLEAYFDLWLLPPGGATA</sequence>
<dbReference type="PROSITE" id="PS50977">
    <property type="entry name" value="HTH_TETR_2"/>
    <property type="match status" value="1"/>
</dbReference>
<evidence type="ECO:0000256" key="1">
    <source>
        <dbReference type="ARBA" id="ARBA00023015"/>
    </source>
</evidence>
<dbReference type="EMBL" id="DMVW01000099">
    <property type="protein sequence ID" value="HAR52294.1"/>
    <property type="molecule type" value="Genomic_DNA"/>
</dbReference>
<dbReference type="GO" id="GO:0003700">
    <property type="term" value="F:DNA-binding transcription factor activity"/>
    <property type="evidence" value="ECO:0007669"/>
    <property type="project" value="TreeGrafter"/>
</dbReference>
<keyword evidence="3" id="KW-0804">Transcription</keyword>
<dbReference type="PANTHER" id="PTHR30055">
    <property type="entry name" value="HTH-TYPE TRANSCRIPTIONAL REGULATOR RUTR"/>
    <property type="match status" value="1"/>
</dbReference>
<keyword evidence="1" id="KW-0805">Transcription regulation</keyword>
<evidence type="ECO:0000313" key="6">
    <source>
        <dbReference type="EMBL" id="HAR52294.1"/>
    </source>
</evidence>
<dbReference type="Gene3D" id="1.10.357.10">
    <property type="entry name" value="Tetracycline Repressor, domain 2"/>
    <property type="match status" value="1"/>
</dbReference>
<proteinExistence type="predicted"/>
<name>A0A348WCN2_9RHOB</name>
<accession>A0A348WCN2</accession>
<evidence type="ECO:0000256" key="3">
    <source>
        <dbReference type="ARBA" id="ARBA00023163"/>
    </source>
</evidence>
<dbReference type="RefSeq" id="WP_009813782.1">
    <property type="nucleotide sequence ID" value="NZ_CAXAXR010000030.1"/>
</dbReference>
<dbReference type="PRINTS" id="PR00455">
    <property type="entry name" value="HTHTETR"/>
</dbReference>
<evidence type="ECO:0000256" key="2">
    <source>
        <dbReference type="ARBA" id="ARBA00023125"/>
    </source>
</evidence>
<feature type="domain" description="HTH tetR-type" evidence="5">
    <location>
        <begin position="10"/>
        <end position="70"/>
    </location>
</feature>
<protein>
    <submittedName>
        <fullName evidence="6">TetR/AcrR family transcriptional regulator</fullName>
    </submittedName>
</protein>
<dbReference type="GO" id="GO:0000976">
    <property type="term" value="F:transcription cis-regulatory region binding"/>
    <property type="evidence" value="ECO:0007669"/>
    <property type="project" value="TreeGrafter"/>
</dbReference>
<reference evidence="6 7" key="1">
    <citation type="journal article" date="2018" name="Nat. Biotechnol.">
        <title>A standardized bacterial taxonomy based on genome phylogeny substantially revises the tree of life.</title>
        <authorList>
            <person name="Parks D.H."/>
            <person name="Chuvochina M."/>
            <person name="Waite D.W."/>
            <person name="Rinke C."/>
            <person name="Skarshewski A."/>
            <person name="Chaumeil P.A."/>
            <person name="Hugenholtz P."/>
        </authorList>
    </citation>
    <scope>NUCLEOTIDE SEQUENCE [LARGE SCALE GENOMIC DNA]</scope>
    <source>
        <strain evidence="6">UBA9169</strain>
    </source>
</reference>
<evidence type="ECO:0000259" key="5">
    <source>
        <dbReference type="PROSITE" id="PS50977"/>
    </source>
</evidence>
<dbReference type="InterPro" id="IPR050109">
    <property type="entry name" value="HTH-type_TetR-like_transc_reg"/>
</dbReference>
<feature type="DNA-binding region" description="H-T-H motif" evidence="4">
    <location>
        <begin position="33"/>
        <end position="52"/>
    </location>
</feature>
<comment type="caution">
    <text evidence="6">The sequence shown here is derived from an EMBL/GenBank/DDBJ whole genome shotgun (WGS) entry which is preliminary data.</text>
</comment>
<keyword evidence="2 4" id="KW-0238">DNA-binding</keyword>